<keyword evidence="7 14" id="KW-0812">Transmembrane</keyword>
<dbReference type="Pfam" id="PF02815">
    <property type="entry name" value="MIR"/>
    <property type="match status" value="1"/>
</dbReference>
<dbReference type="Pfam" id="PF02366">
    <property type="entry name" value="PMT"/>
    <property type="match status" value="1"/>
</dbReference>
<evidence type="ECO:0000256" key="8">
    <source>
        <dbReference type="ARBA" id="ARBA00022737"/>
    </source>
</evidence>
<evidence type="ECO:0000313" key="18">
    <source>
        <dbReference type="Proteomes" id="UP000193719"/>
    </source>
</evidence>
<dbReference type="FunFam" id="2.80.10.50:FF:000012">
    <property type="entry name" value="Protein O-mannosyl-transferase 1"/>
    <property type="match status" value="1"/>
</dbReference>
<evidence type="ECO:0000256" key="6">
    <source>
        <dbReference type="ARBA" id="ARBA00022679"/>
    </source>
</evidence>
<evidence type="ECO:0000256" key="14">
    <source>
        <dbReference type="RuleBase" id="RU367007"/>
    </source>
</evidence>
<feature type="region of interest" description="Disordered" evidence="15">
    <location>
        <begin position="1"/>
        <end position="29"/>
    </location>
</feature>
<dbReference type="InterPro" id="IPR027005">
    <property type="entry name" value="PMT-like"/>
</dbReference>
<name>A0A1Y1VHA8_9FUNG</name>
<keyword evidence="5 14" id="KW-0328">Glycosyltransferase</keyword>
<dbReference type="AlphaFoldDB" id="A0A1Y1VHA8"/>
<gene>
    <name evidence="17" type="ORF">BCR36DRAFT_581254</name>
</gene>
<keyword evidence="9 14" id="KW-0256">Endoplasmic reticulum</keyword>
<dbReference type="PANTHER" id="PTHR10050:SF46">
    <property type="entry name" value="PROTEIN O-MANNOSYL-TRANSFERASE 2"/>
    <property type="match status" value="1"/>
</dbReference>
<feature type="transmembrane region" description="Helical" evidence="14">
    <location>
        <begin position="218"/>
        <end position="251"/>
    </location>
</feature>
<protein>
    <recommendedName>
        <fullName evidence="4 14">Dolichyl-phosphate-mannose--protein mannosyltransferase</fullName>
        <ecNumber evidence="4 14">2.4.1.109</ecNumber>
    </recommendedName>
</protein>
<dbReference type="Proteomes" id="UP000193719">
    <property type="component" value="Unassembled WGS sequence"/>
</dbReference>
<reference evidence="17 18" key="2">
    <citation type="submission" date="2016-08" db="EMBL/GenBank/DDBJ databases">
        <title>Pervasive Adenine N6-methylation of Active Genes in Fungi.</title>
        <authorList>
            <consortium name="DOE Joint Genome Institute"/>
            <person name="Mondo S.J."/>
            <person name="Dannebaum R.O."/>
            <person name="Kuo R.C."/>
            <person name="Labutti K."/>
            <person name="Haridas S."/>
            <person name="Kuo A."/>
            <person name="Salamov A."/>
            <person name="Ahrendt S.R."/>
            <person name="Lipzen A."/>
            <person name="Sullivan W."/>
            <person name="Andreopoulos W.B."/>
            <person name="Clum A."/>
            <person name="Lindquist E."/>
            <person name="Daum C."/>
            <person name="Ramamoorthy G.K."/>
            <person name="Gryganskyi A."/>
            <person name="Culley D."/>
            <person name="Magnuson J.K."/>
            <person name="James T.Y."/>
            <person name="O'Malley M.A."/>
            <person name="Stajich J.E."/>
            <person name="Spatafora J.W."/>
            <person name="Visel A."/>
            <person name="Grigoriev I.V."/>
        </authorList>
    </citation>
    <scope>NUCLEOTIDE SEQUENCE [LARGE SCALE GENOMIC DNA]</scope>
    <source>
        <strain evidence="18">finn</strain>
    </source>
</reference>
<comment type="subcellular location">
    <subcellularLocation>
        <location evidence="1 14">Endoplasmic reticulum membrane</location>
        <topology evidence="1 14">Multi-pass membrane protein</topology>
    </subcellularLocation>
</comment>
<feature type="domain" description="MIR" evidence="16">
    <location>
        <begin position="389"/>
        <end position="445"/>
    </location>
</feature>
<feature type="transmembrane region" description="Helical" evidence="14">
    <location>
        <begin position="271"/>
        <end position="292"/>
    </location>
</feature>
<evidence type="ECO:0000259" key="16">
    <source>
        <dbReference type="PROSITE" id="PS50919"/>
    </source>
</evidence>
<evidence type="ECO:0000256" key="13">
    <source>
        <dbReference type="ARBA" id="ARBA00045102"/>
    </source>
</evidence>
<evidence type="ECO:0000256" key="2">
    <source>
        <dbReference type="ARBA" id="ARBA00004922"/>
    </source>
</evidence>
<dbReference type="EMBL" id="MCFH01000008">
    <property type="protein sequence ID" value="ORX56117.1"/>
    <property type="molecule type" value="Genomic_DNA"/>
</dbReference>
<evidence type="ECO:0000256" key="11">
    <source>
        <dbReference type="ARBA" id="ARBA00023136"/>
    </source>
</evidence>
<evidence type="ECO:0000313" key="17">
    <source>
        <dbReference type="EMBL" id="ORX56117.1"/>
    </source>
</evidence>
<organism evidence="17 18">
    <name type="scientific">Piromyces finnis</name>
    <dbReference type="NCBI Taxonomy" id="1754191"/>
    <lineage>
        <taxon>Eukaryota</taxon>
        <taxon>Fungi</taxon>
        <taxon>Fungi incertae sedis</taxon>
        <taxon>Chytridiomycota</taxon>
        <taxon>Chytridiomycota incertae sedis</taxon>
        <taxon>Neocallimastigomycetes</taxon>
        <taxon>Neocallimastigales</taxon>
        <taxon>Neocallimastigaceae</taxon>
        <taxon>Piromyces</taxon>
    </lineage>
</organism>
<reference evidence="17 18" key="1">
    <citation type="submission" date="2016-08" db="EMBL/GenBank/DDBJ databases">
        <title>Genomes of anaerobic fungi encode conserved fungal cellulosomes for biomass hydrolysis.</title>
        <authorList>
            <consortium name="DOE Joint Genome Institute"/>
            <person name="Haitjema C.H."/>
            <person name="Gilmore S.P."/>
            <person name="Henske J.K."/>
            <person name="Solomon K.V."/>
            <person name="De Groot R."/>
            <person name="Kuo A."/>
            <person name="Mondo S.J."/>
            <person name="Salamov A.A."/>
            <person name="Labutti K."/>
            <person name="Zhao Z."/>
            <person name="Chiniquy J."/>
            <person name="Barry K."/>
            <person name="Brewer H.M."/>
            <person name="Purvine S.O."/>
            <person name="Wright A.T."/>
            <person name="Boxma B."/>
            <person name="Van Alen T."/>
            <person name="Hackstein J.H."/>
            <person name="Baker S.E."/>
            <person name="Grigoriev I.V."/>
            <person name="O'Malley M.A."/>
        </authorList>
    </citation>
    <scope>NUCLEOTIDE SEQUENCE [LARGE SCALE GENOMIC DNA]</scope>
    <source>
        <strain evidence="18">finn</strain>
    </source>
</reference>
<dbReference type="InterPro" id="IPR032421">
    <property type="entry name" value="PMT_4TMC"/>
</dbReference>
<comment type="catalytic activity">
    <reaction evidence="13 14">
        <text>a di-trans,poly-cis-dolichyl beta-D-mannosyl phosphate + L-seryl-[protein] = 3-O-(alpha-D-mannosyl)-L-seryl-[protein] + a di-trans,poly-cis-dolichyl phosphate + H(+)</text>
        <dbReference type="Rhea" id="RHEA:17377"/>
        <dbReference type="Rhea" id="RHEA-COMP:9863"/>
        <dbReference type="Rhea" id="RHEA-COMP:13546"/>
        <dbReference type="Rhea" id="RHEA-COMP:19498"/>
        <dbReference type="Rhea" id="RHEA-COMP:19501"/>
        <dbReference type="ChEBI" id="CHEBI:15378"/>
        <dbReference type="ChEBI" id="CHEBI:29999"/>
        <dbReference type="ChEBI" id="CHEBI:57683"/>
        <dbReference type="ChEBI" id="CHEBI:58211"/>
        <dbReference type="ChEBI" id="CHEBI:137321"/>
        <dbReference type="EC" id="2.4.1.109"/>
    </reaction>
</comment>
<proteinExistence type="inferred from homology"/>
<feature type="transmembrane region" description="Helical" evidence="14">
    <location>
        <begin position="632"/>
        <end position="651"/>
    </location>
</feature>
<feature type="domain" description="MIR" evidence="16">
    <location>
        <begin position="324"/>
        <end position="378"/>
    </location>
</feature>
<sequence>MDDYQQIRQRHQNEDKEKRPLLGEYENDNKYDKPIKEKESKGFLNNKPDLAIAGVFLILGLFTRYFQISKSNIVVWDEAHFGGFASQYLKREFYFDVHPPLGKMLIALAGYLAGYDGHWGWESAATFPENLNYVRMRLFCATFGAFIVPLAYLTACELKFPRKICILIGLMVLLENGLIVISKFVLLDPILIFFTSLSFFCLTKFHNQREKPFSKSWFLWLFLTGVSIGCVTSVKWVGLFAVALVGLHTIWELWDYLGDMNMPMTTYIGHWLARIVCLIIIPISVYAFNFYLHFTILSKSGKGDAQMSSLFQAGLEGIDLSQNPLNIAYNSKVTLKNSGYGGGLLHSHIQRYPAGSEQQQVTCYHHKDSNNDWYIKKPWNSEQVPDDKIEYLKDGDIIKLVHVQTTRNLHSHNVKAPVTSYMNEVSCYGNSTLGDSNDHWKVEIVDDIKTKKPENVRALLTRFRLRHVNTGCLLRSHNVNLPHWGFKQAEVACDKDKKAENQANNIWNVERHWNSLMEPAPKSIYKSKFINDFIDLNVAMWTSNNALVPDPDKEPDQLVSQAWQWPLALVGIRMCSWSDKTVKYYMMGNPFIWWFAFAAILSLGVFSLFYILRRQRKITYAWEKNEWFEYCYRGLITFLGWALHYLPFYIMGRVLYLHHYFPTIYFGIFVLGFMIDHISFFFKRVPIIHNIIVLTVGGIIVISFLFFSKLTYGFTGPSSSVKNREWLSSWHMATSSD</sequence>
<comment type="similarity">
    <text evidence="3 14">Belongs to the glycosyltransferase 39 family.</text>
</comment>
<accession>A0A1Y1VHA8</accession>
<evidence type="ECO:0000256" key="3">
    <source>
        <dbReference type="ARBA" id="ARBA00007222"/>
    </source>
</evidence>
<dbReference type="InterPro" id="IPR036300">
    <property type="entry name" value="MIR_dom_sf"/>
</dbReference>
<dbReference type="PROSITE" id="PS50919">
    <property type="entry name" value="MIR"/>
    <property type="match status" value="3"/>
</dbReference>
<dbReference type="STRING" id="1754191.A0A1Y1VHA8"/>
<feature type="transmembrane region" description="Helical" evidence="14">
    <location>
        <begin position="164"/>
        <end position="184"/>
    </location>
</feature>
<keyword evidence="11 14" id="KW-0472">Membrane</keyword>
<dbReference type="InterPro" id="IPR003342">
    <property type="entry name" value="ArnT-like_N"/>
</dbReference>
<feature type="transmembrane region" description="Helical" evidence="14">
    <location>
        <begin position="591"/>
        <end position="612"/>
    </location>
</feature>
<evidence type="ECO:0000256" key="4">
    <source>
        <dbReference type="ARBA" id="ARBA00012839"/>
    </source>
</evidence>
<dbReference type="GO" id="GO:0004169">
    <property type="term" value="F:dolichyl-phosphate-mannose-protein mannosyltransferase activity"/>
    <property type="evidence" value="ECO:0007669"/>
    <property type="project" value="UniProtKB-UniRule"/>
</dbReference>
<keyword evidence="6 14" id="KW-0808">Transferase</keyword>
<feature type="transmembrane region" description="Helical" evidence="14">
    <location>
        <begin position="133"/>
        <end position="152"/>
    </location>
</feature>
<dbReference type="GO" id="GO:0005789">
    <property type="term" value="C:endoplasmic reticulum membrane"/>
    <property type="evidence" value="ECO:0007669"/>
    <property type="project" value="UniProtKB-SubCell"/>
</dbReference>
<dbReference type="PANTHER" id="PTHR10050">
    <property type="entry name" value="DOLICHYL-PHOSPHATE-MANNOSE--PROTEIN MANNOSYLTRANSFERASE"/>
    <property type="match status" value="1"/>
</dbReference>
<evidence type="ECO:0000256" key="15">
    <source>
        <dbReference type="SAM" id="MobiDB-lite"/>
    </source>
</evidence>
<dbReference type="Gene3D" id="2.80.10.50">
    <property type="match status" value="1"/>
</dbReference>
<evidence type="ECO:0000256" key="5">
    <source>
        <dbReference type="ARBA" id="ARBA00022676"/>
    </source>
</evidence>
<comment type="caution">
    <text evidence="17">The sequence shown here is derived from an EMBL/GenBank/DDBJ whole genome shotgun (WGS) entry which is preliminary data.</text>
</comment>
<feature type="transmembrane region" description="Helical" evidence="14">
    <location>
        <begin position="663"/>
        <end position="681"/>
    </location>
</feature>
<dbReference type="UniPathway" id="UPA00378"/>
<evidence type="ECO:0000256" key="12">
    <source>
        <dbReference type="ARBA" id="ARBA00045085"/>
    </source>
</evidence>
<comment type="catalytic activity">
    <reaction evidence="12 14">
        <text>a di-trans,poly-cis-dolichyl beta-D-mannosyl phosphate + L-threonyl-[protein] = 3-O-(alpha-D-mannosyl)-L-threonyl-[protein] + a di-trans,poly-cis-dolichyl phosphate + H(+)</text>
        <dbReference type="Rhea" id="RHEA:53396"/>
        <dbReference type="Rhea" id="RHEA-COMP:11060"/>
        <dbReference type="Rhea" id="RHEA-COMP:13547"/>
        <dbReference type="Rhea" id="RHEA-COMP:19498"/>
        <dbReference type="Rhea" id="RHEA-COMP:19501"/>
        <dbReference type="ChEBI" id="CHEBI:15378"/>
        <dbReference type="ChEBI" id="CHEBI:30013"/>
        <dbReference type="ChEBI" id="CHEBI:57683"/>
        <dbReference type="ChEBI" id="CHEBI:58211"/>
        <dbReference type="ChEBI" id="CHEBI:137323"/>
        <dbReference type="EC" id="2.4.1.109"/>
    </reaction>
</comment>
<feature type="compositionally biased region" description="Basic and acidic residues" evidence="15">
    <location>
        <begin position="11"/>
        <end position="29"/>
    </location>
</feature>
<comment type="pathway">
    <text evidence="2 14">Protein modification; protein glycosylation.</text>
</comment>
<evidence type="ECO:0000256" key="9">
    <source>
        <dbReference type="ARBA" id="ARBA00022824"/>
    </source>
</evidence>
<feature type="transmembrane region" description="Helical" evidence="14">
    <location>
        <begin position="687"/>
        <end position="707"/>
    </location>
</feature>
<evidence type="ECO:0000256" key="7">
    <source>
        <dbReference type="ARBA" id="ARBA00022692"/>
    </source>
</evidence>
<dbReference type="SMART" id="SM00472">
    <property type="entry name" value="MIR"/>
    <property type="match status" value="3"/>
</dbReference>
<feature type="transmembrane region" description="Helical" evidence="14">
    <location>
        <begin position="50"/>
        <end position="66"/>
    </location>
</feature>
<dbReference type="Pfam" id="PF16192">
    <property type="entry name" value="PMT_4TMC"/>
    <property type="match status" value="1"/>
</dbReference>
<keyword evidence="18" id="KW-1185">Reference proteome</keyword>
<dbReference type="EC" id="2.4.1.109" evidence="4 14"/>
<dbReference type="InterPro" id="IPR016093">
    <property type="entry name" value="MIR_motif"/>
</dbReference>
<feature type="domain" description="MIR" evidence="16">
    <location>
        <begin position="453"/>
        <end position="512"/>
    </location>
</feature>
<evidence type="ECO:0000256" key="10">
    <source>
        <dbReference type="ARBA" id="ARBA00022989"/>
    </source>
</evidence>
<dbReference type="SUPFAM" id="SSF82109">
    <property type="entry name" value="MIR domain"/>
    <property type="match status" value="1"/>
</dbReference>
<keyword evidence="8" id="KW-0677">Repeat</keyword>
<feature type="transmembrane region" description="Helical" evidence="14">
    <location>
        <begin position="190"/>
        <end position="206"/>
    </location>
</feature>
<keyword evidence="10 14" id="KW-1133">Transmembrane helix</keyword>
<evidence type="ECO:0000256" key="1">
    <source>
        <dbReference type="ARBA" id="ARBA00004477"/>
    </source>
</evidence>
<comment type="function">
    <text evidence="14">Transfers mannose from Dol-P-mannose to Ser or Thr residues on proteins.</text>
</comment>
<dbReference type="OrthoDB" id="292747at2759"/>